<dbReference type="NCBIfam" id="TIGR03177">
    <property type="entry name" value="pilus_cpaB"/>
    <property type="match status" value="1"/>
</dbReference>
<feature type="domain" description="Flp pilus assembly protein RcpC/CpaB" evidence="1">
    <location>
        <begin position="65"/>
        <end position="179"/>
    </location>
</feature>
<protein>
    <submittedName>
        <fullName evidence="2">Flp pilus assembly protein RcpC/CpaB</fullName>
    </submittedName>
</protein>
<gene>
    <name evidence="2" type="ORF">MNBD_ALPHA11-426</name>
</gene>
<dbReference type="EMBL" id="UOEQ01000339">
    <property type="protein sequence ID" value="VAW21281.1"/>
    <property type="molecule type" value="Genomic_DNA"/>
</dbReference>
<accession>A0A3B0TRL7</accession>
<dbReference type="CDD" id="cd11614">
    <property type="entry name" value="SAF_CpaB_FlgA_like"/>
    <property type="match status" value="1"/>
</dbReference>
<dbReference type="InterPro" id="IPR017592">
    <property type="entry name" value="Pilus_assmbl_Flp-typ_CpaB"/>
</dbReference>
<evidence type="ECO:0000313" key="2">
    <source>
        <dbReference type="EMBL" id="VAW21281.1"/>
    </source>
</evidence>
<organism evidence="2">
    <name type="scientific">hydrothermal vent metagenome</name>
    <dbReference type="NCBI Taxonomy" id="652676"/>
    <lineage>
        <taxon>unclassified sequences</taxon>
        <taxon>metagenomes</taxon>
        <taxon>ecological metagenomes</taxon>
    </lineage>
</organism>
<dbReference type="AlphaFoldDB" id="A0A3B0TRL7"/>
<name>A0A3B0TRL7_9ZZZZ</name>
<dbReference type="InterPro" id="IPR031571">
    <property type="entry name" value="RcpC_dom"/>
</dbReference>
<reference evidence="2" key="1">
    <citation type="submission" date="2018-06" db="EMBL/GenBank/DDBJ databases">
        <authorList>
            <person name="Zhirakovskaya E."/>
        </authorList>
    </citation>
    <scope>NUCLEOTIDE SEQUENCE</scope>
</reference>
<proteinExistence type="predicted"/>
<sequence>GVGQRLSKATLVWEEWPIGSVRSDYITIETAPDALTDMGDALARFEIFPGEPIREQKLVRASQGYLSAILNSGMRGVSVPIRPETASGGFINPSDQVDVILTRDTPLGLTSSTILSNVKVLAIGARLGERGETGAPENDGDDSAQFFNDAAIVTLELDAKGAEVIVGAVGLGQLSLVLRSMKDFSGAGTEQLSASNQAIRLSSPFWNANGQAPQLR</sequence>
<dbReference type="Pfam" id="PF16976">
    <property type="entry name" value="RcpC"/>
    <property type="match status" value="1"/>
</dbReference>
<evidence type="ECO:0000259" key="1">
    <source>
        <dbReference type="Pfam" id="PF16976"/>
    </source>
</evidence>
<feature type="non-terminal residue" evidence="2">
    <location>
        <position position="1"/>
    </location>
</feature>